<gene>
    <name evidence="2" type="ORF">ALMA_0086</name>
</gene>
<evidence type="ECO:0000313" key="2">
    <source>
        <dbReference type="EMBL" id="OZG54761.1"/>
    </source>
</evidence>
<proteinExistence type="predicted"/>
<dbReference type="EMBL" id="MWWT01000001">
    <property type="protein sequence ID" value="OZG54761.1"/>
    <property type="molecule type" value="Genomic_DNA"/>
</dbReference>
<reference evidence="2 3" key="1">
    <citation type="journal article" date="2017" name="BMC Genomics">
        <title>Comparative genomic and phylogenomic analyses of the Bifidobacteriaceae family.</title>
        <authorList>
            <person name="Lugli G.A."/>
            <person name="Milani C."/>
            <person name="Turroni F."/>
            <person name="Duranti S."/>
            <person name="Mancabelli L."/>
            <person name="Mangifesta M."/>
            <person name="Ferrario C."/>
            <person name="Modesto M."/>
            <person name="Mattarelli P."/>
            <person name="Jiri K."/>
            <person name="van Sinderen D."/>
            <person name="Ventura M."/>
        </authorList>
    </citation>
    <scope>NUCLEOTIDE SEQUENCE [LARGE SCALE GENOMIC DNA]</scope>
    <source>
        <strain evidence="2 3">DSM 24762</strain>
    </source>
</reference>
<feature type="domain" description="IrrE N-terminal-like" evidence="1">
    <location>
        <begin position="91"/>
        <end position="150"/>
    </location>
</feature>
<name>A0A261F6J9_9BIFI</name>
<organism evidence="2 3">
    <name type="scientific">Alloscardovia macacae</name>
    <dbReference type="NCBI Taxonomy" id="1160091"/>
    <lineage>
        <taxon>Bacteria</taxon>
        <taxon>Bacillati</taxon>
        <taxon>Actinomycetota</taxon>
        <taxon>Actinomycetes</taxon>
        <taxon>Bifidobacteriales</taxon>
        <taxon>Bifidobacteriaceae</taxon>
        <taxon>Alloscardovia</taxon>
    </lineage>
</organism>
<evidence type="ECO:0000313" key="3">
    <source>
        <dbReference type="Proteomes" id="UP000243657"/>
    </source>
</evidence>
<comment type="caution">
    <text evidence="2">The sequence shown here is derived from an EMBL/GenBank/DDBJ whole genome shotgun (WGS) entry which is preliminary data.</text>
</comment>
<dbReference type="Gene3D" id="1.10.10.2910">
    <property type="match status" value="1"/>
</dbReference>
<dbReference type="InterPro" id="IPR010359">
    <property type="entry name" value="IrrE_HExxH"/>
</dbReference>
<dbReference type="Pfam" id="PF06114">
    <property type="entry name" value="Peptidase_M78"/>
    <property type="match status" value="1"/>
</dbReference>
<sequence>MISALLSRKRQVEIEESIIEMFQDFGIKPTYPMSIQRTAEILGIKVVPYSSLSDEERVMAYAASSDAFHIRTSNFMDIRIIVDDTCGAYFYRSRFSGAHELGHIWLAHKEDQPNIEEEANYFAGYFLAPHPLILTSPANTNFAEAFGVSIDCASFAYDQANSRVNEGSWRPHEQWLLEKSTWIGGGLLSQM</sequence>
<keyword evidence="3" id="KW-1185">Reference proteome</keyword>
<evidence type="ECO:0000259" key="1">
    <source>
        <dbReference type="Pfam" id="PF06114"/>
    </source>
</evidence>
<accession>A0A261F6J9</accession>
<dbReference type="RefSeq" id="WP_094725913.1">
    <property type="nucleotide sequence ID" value="NZ_JBHLWS010000010.1"/>
</dbReference>
<protein>
    <recommendedName>
        <fullName evidence="1">IrrE N-terminal-like domain-containing protein</fullName>
    </recommendedName>
</protein>
<dbReference type="Proteomes" id="UP000243657">
    <property type="component" value="Unassembled WGS sequence"/>
</dbReference>
<dbReference type="AlphaFoldDB" id="A0A261F6J9"/>